<evidence type="ECO:0000256" key="2">
    <source>
        <dbReference type="ARBA" id="ARBA00017775"/>
    </source>
</evidence>
<comment type="caution">
    <text evidence="10">The sequence shown here is derived from an EMBL/GenBank/DDBJ whole genome shotgun (WGS) entry which is preliminary data.</text>
</comment>
<feature type="domain" description="UPAR/Ly6" evidence="9">
    <location>
        <begin position="235"/>
        <end position="315"/>
    </location>
</feature>
<dbReference type="SUPFAM" id="SSF57798">
    <property type="entry name" value="Casein kinase II beta subunit"/>
    <property type="match status" value="1"/>
</dbReference>
<dbReference type="SMART" id="SM01085">
    <property type="entry name" value="CK_II_beta"/>
    <property type="match status" value="1"/>
</dbReference>
<dbReference type="GO" id="GO:0005956">
    <property type="term" value="C:protein kinase CK2 complex"/>
    <property type="evidence" value="ECO:0007669"/>
    <property type="project" value="InterPro"/>
</dbReference>
<name>A0A643C9H7_BALPH</name>
<dbReference type="GO" id="GO:0009897">
    <property type="term" value="C:external side of plasma membrane"/>
    <property type="evidence" value="ECO:0007669"/>
    <property type="project" value="TreeGrafter"/>
</dbReference>
<evidence type="ECO:0000256" key="1">
    <source>
        <dbReference type="ARBA" id="ARBA00006941"/>
    </source>
</evidence>
<proteinExistence type="inferred from homology"/>
<dbReference type="PRINTS" id="PR00472">
    <property type="entry name" value="CASNKINASEII"/>
</dbReference>
<dbReference type="InterPro" id="IPR038773">
    <property type="entry name" value="LY6G5B"/>
</dbReference>
<gene>
    <name evidence="10" type="ORF">E2I00_009792</name>
</gene>
<organism evidence="10 11">
    <name type="scientific">Balaenoptera physalus</name>
    <name type="common">Fin whale</name>
    <name type="synonym">Balaena physalus</name>
    <dbReference type="NCBI Taxonomy" id="9770"/>
    <lineage>
        <taxon>Eukaryota</taxon>
        <taxon>Metazoa</taxon>
        <taxon>Chordata</taxon>
        <taxon>Craniata</taxon>
        <taxon>Vertebrata</taxon>
        <taxon>Euteleostomi</taxon>
        <taxon>Mammalia</taxon>
        <taxon>Eutheria</taxon>
        <taxon>Laurasiatheria</taxon>
        <taxon>Artiodactyla</taxon>
        <taxon>Whippomorpha</taxon>
        <taxon>Cetacea</taxon>
        <taxon>Mysticeti</taxon>
        <taxon>Balaenopteridae</taxon>
        <taxon>Balaenoptera</taxon>
    </lineage>
</organism>
<protein>
    <recommendedName>
        <fullName evidence="2">Casein kinase II subunit beta</fullName>
    </recommendedName>
    <alternativeName>
        <fullName evidence="6">Phosvitin</fullName>
    </alternativeName>
</protein>
<keyword evidence="5" id="KW-0862">Zinc</keyword>
<dbReference type="Pfam" id="PF00021">
    <property type="entry name" value="UPAR_LY6"/>
    <property type="match status" value="1"/>
</dbReference>
<dbReference type="InterPro" id="IPR000704">
    <property type="entry name" value="Casein_kinase_II_reg-sub"/>
</dbReference>
<keyword evidence="3" id="KW-0597">Phosphoprotein</keyword>
<dbReference type="EMBL" id="SGJD01002062">
    <property type="protein sequence ID" value="KAB0396877.1"/>
    <property type="molecule type" value="Genomic_DNA"/>
</dbReference>
<dbReference type="InterPro" id="IPR016054">
    <property type="entry name" value="LY6_UPA_recep-like"/>
</dbReference>
<comment type="subunit">
    <text evidence="8">Casein kinase II/CK2 is a tetramer composed of an alpha subunit, an alpha' subunit and two beta subunits. The beta subunit dimerization is mediated by zinc ions. Interacts with DYNLT2. Interacts with CD163. Also a component of a CK2-SPT16-SSRP1 complex composed of SSRP1, SUPT16H, CSNK2A1, CSNK2A2 and CSNK2B, the complex associating following UV irradiation. Interacts with MUSK; mediates phosphorylation of MUSK by CK2. Interacts with FGF1; this interaction is increased in the presence of FIBP, suggesting a possible cooperative interaction between CSNKB and FIBP in binding to FGF1. Interacts (via KSSR motif) with ARK2N. Interacts with JUN and ARK2N; mediates the interaction between ARK2N and JUN.</text>
</comment>
<evidence type="ECO:0000259" key="9">
    <source>
        <dbReference type="Pfam" id="PF00021"/>
    </source>
</evidence>
<evidence type="ECO:0000313" key="10">
    <source>
        <dbReference type="EMBL" id="KAB0396877.1"/>
    </source>
</evidence>
<dbReference type="Gene3D" id="2.20.25.20">
    <property type="match status" value="1"/>
</dbReference>
<sequence length="405" mass="46282">MSSSEEVSWISWFCGLRGNEFFCEVDEDYIQDKFNLTGLNEQVPHYRQALDMILDLEPDEELEDNPNQSDLIEQAAEMLYGLIHARYILTNRGIAQMLEKYQQGDFGYCPRVYCENQPMLPIGLSDIPGEAMVKLYCPKCMDVYTPKSSRHHHTDGAYFGTGFPHMLFMVHPEYRPKRPANQFVPRSMVTGRWGFRAPLRDFPSPQNSVMKAHMFVGVLVMMGFTVGKAPVPEVRTCHLCLLEDPTIGCVSGSEKCTISSSSPCMVISIFHNTKVRFLIRGCGQHKSYQCQEKRPTYLSEYWYYAQCCQYDYCNSWYSPQLQSSLPEPPEGSLALPLSESQIQWFYQALNLSLPLPSFHAGKEPSEGLDPLAVLPLNLSLSIADLRRIYWFLNNSGLLVLPWSRL</sequence>
<evidence type="ECO:0000256" key="4">
    <source>
        <dbReference type="ARBA" id="ARBA00022687"/>
    </source>
</evidence>
<evidence type="ECO:0000256" key="5">
    <source>
        <dbReference type="ARBA" id="ARBA00022833"/>
    </source>
</evidence>
<dbReference type="PANTHER" id="PTHR14313:SF2">
    <property type="entry name" value="LYMPHOCYTE ANTIGEN 6 COMPLEX LOCUS PROTEIN G5B"/>
    <property type="match status" value="1"/>
</dbReference>
<dbReference type="AlphaFoldDB" id="A0A643C9H7"/>
<dbReference type="FunFam" id="1.10.1820.10:FF:000001">
    <property type="entry name" value="Casein kinase II subunit beta"/>
    <property type="match status" value="1"/>
</dbReference>
<dbReference type="CDD" id="cd23544">
    <property type="entry name" value="TFP_LU_ECD_Ly6G5b"/>
    <property type="match status" value="1"/>
</dbReference>
<dbReference type="Proteomes" id="UP000437017">
    <property type="component" value="Unassembled WGS sequence"/>
</dbReference>
<keyword evidence="11" id="KW-1185">Reference proteome</keyword>
<keyword evidence="4" id="KW-0879">Wnt signaling pathway</keyword>
<dbReference type="OrthoDB" id="9834531at2759"/>
<dbReference type="PROSITE" id="PS01101">
    <property type="entry name" value="CK2_BETA"/>
    <property type="match status" value="1"/>
</dbReference>
<dbReference type="InterPro" id="IPR035991">
    <property type="entry name" value="Casein_kinase_II_beta-like"/>
</dbReference>
<dbReference type="Gene3D" id="1.10.1820.10">
    <property type="entry name" value="protein kinase ck2 holoenzyme, chain C, domain 1"/>
    <property type="match status" value="1"/>
</dbReference>
<evidence type="ECO:0000256" key="3">
    <source>
        <dbReference type="ARBA" id="ARBA00022553"/>
    </source>
</evidence>
<evidence type="ECO:0000256" key="6">
    <source>
        <dbReference type="ARBA" id="ARBA00029775"/>
    </source>
</evidence>
<reference evidence="10 11" key="1">
    <citation type="journal article" date="2019" name="PLoS ONE">
        <title>Genomic analyses reveal an absence of contemporary introgressive admixture between fin whales and blue whales, despite known hybrids.</title>
        <authorList>
            <person name="Westbury M.V."/>
            <person name="Petersen B."/>
            <person name="Lorenzen E.D."/>
        </authorList>
    </citation>
    <scope>NUCLEOTIDE SEQUENCE [LARGE SCALE GENOMIC DNA]</scope>
    <source>
        <strain evidence="10">FinWhale-01</strain>
    </source>
</reference>
<dbReference type="Pfam" id="PF01214">
    <property type="entry name" value="CK_II_beta"/>
    <property type="match status" value="1"/>
</dbReference>
<comment type="function">
    <text evidence="7">Regulatory subunit of casein kinase II/CK2. As part of the kinase complex regulates the basal catalytic activity of the alpha subunit a constitutively active serine/threonine-protein kinase that phosphorylates a large number of substrates containing acidic residues C-terminal to the phosphorylated serine or threonine. Participates in Wnt signaling.</text>
</comment>
<dbReference type="GO" id="GO:0016055">
    <property type="term" value="P:Wnt signaling pathway"/>
    <property type="evidence" value="ECO:0007669"/>
    <property type="project" value="UniProtKB-KW"/>
</dbReference>
<comment type="similarity">
    <text evidence="1">Belongs to the casein kinase 2 subunit beta family.</text>
</comment>
<evidence type="ECO:0000256" key="7">
    <source>
        <dbReference type="ARBA" id="ARBA00045844"/>
    </source>
</evidence>
<accession>A0A643C9H7</accession>
<dbReference type="InterPro" id="IPR016149">
    <property type="entry name" value="Casein_kin_II_reg-sub_N"/>
</dbReference>
<evidence type="ECO:0000313" key="11">
    <source>
        <dbReference type="Proteomes" id="UP000437017"/>
    </source>
</evidence>
<dbReference type="PANTHER" id="PTHR14313">
    <property type="entry name" value="LYMPHOCYTE ANTIGEN 6 COMPLEX LOCUS PROTEIN G5B"/>
    <property type="match status" value="1"/>
</dbReference>
<dbReference type="GO" id="GO:0019887">
    <property type="term" value="F:protein kinase regulator activity"/>
    <property type="evidence" value="ECO:0007669"/>
    <property type="project" value="InterPro"/>
</dbReference>
<evidence type="ECO:0000256" key="8">
    <source>
        <dbReference type="ARBA" id="ARBA00046517"/>
    </source>
</evidence>
<dbReference type="FunFam" id="2.20.25.20:FF:000002">
    <property type="entry name" value="Casein kinase II subunit beta"/>
    <property type="match status" value="1"/>
</dbReference>